<protein>
    <submittedName>
        <fullName evidence="3">ABC transporter substrate-binding protein</fullName>
    </submittedName>
</protein>
<name>A0ABN2LRU4_9MICO</name>
<organism evidence="3 4">
    <name type="scientific">Leucobacter iarius</name>
    <dbReference type="NCBI Taxonomy" id="333963"/>
    <lineage>
        <taxon>Bacteria</taxon>
        <taxon>Bacillati</taxon>
        <taxon>Actinomycetota</taxon>
        <taxon>Actinomycetes</taxon>
        <taxon>Micrococcales</taxon>
        <taxon>Microbacteriaceae</taxon>
        <taxon>Leucobacter</taxon>
    </lineage>
</organism>
<gene>
    <name evidence="3" type="ORF">GCM10009768_28420</name>
</gene>
<keyword evidence="4" id="KW-1185">Reference proteome</keyword>
<accession>A0ABN2LRU4</accession>
<dbReference type="SMART" id="SM00062">
    <property type="entry name" value="PBPb"/>
    <property type="match status" value="1"/>
</dbReference>
<dbReference type="EMBL" id="BAAAOB010000004">
    <property type="protein sequence ID" value="GAA1797782.1"/>
    <property type="molecule type" value="Genomic_DNA"/>
</dbReference>
<comment type="caution">
    <text evidence="3">The sequence shown here is derived from an EMBL/GenBank/DDBJ whole genome shotgun (WGS) entry which is preliminary data.</text>
</comment>
<keyword evidence="1" id="KW-0732">Signal</keyword>
<evidence type="ECO:0000313" key="4">
    <source>
        <dbReference type="Proteomes" id="UP001500851"/>
    </source>
</evidence>
<dbReference type="PROSITE" id="PS51257">
    <property type="entry name" value="PROKAR_LIPOPROTEIN"/>
    <property type="match status" value="1"/>
</dbReference>
<proteinExistence type="predicted"/>
<evidence type="ECO:0000256" key="1">
    <source>
        <dbReference type="ARBA" id="ARBA00022729"/>
    </source>
</evidence>
<dbReference type="SUPFAM" id="SSF53850">
    <property type="entry name" value="Periplasmic binding protein-like II"/>
    <property type="match status" value="1"/>
</dbReference>
<dbReference type="Proteomes" id="UP001500851">
    <property type="component" value="Unassembled WGS sequence"/>
</dbReference>
<dbReference type="PANTHER" id="PTHR35936">
    <property type="entry name" value="MEMBRANE-BOUND LYTIC MUREIN TRANSGLYCOSYLASE F"/>
    <property type="match status" value="1"/>
</dbReference>
<feature type="domain" description="Solute-binding protein family 3/N-terminal" evidence="2">
    <location>
        <begin position="64"/>
        <end position="290"/>
    </location>
</feature>
<dbReference type="Pfam" id="PF00497">
    <property type="entry name" value="SBP_bac_3"/>
    <property type="match status" value="1"/>
</dbReference>
<dbReference type="PANTHER" id="PTHR35936:SF17">
    <property type="entry name" value="ARGININE-BINDING EXTRACELLULAR PROTEIN ARTP"/>
    <property type="match status" value="1"/>
</dbReference>
<sequence>MRKHVSRTLIGVAAVSALLLTGCSGGGGGADSGKPNLPKGDEVSTKVDPSLKKLLPEDIQKKGSIDIAVDIPFPPLSAYDANNREIGFDPELGRLLGQKLGVDVVLSKQAFDSVIPSMQAKKHDIIMSGMNDTPEREQTITYVDYTHGGFAILVKPGNPKKITGQSALCGKTVSVQKSTIQGELLRATKCSGAPVTVMELPTDLDALTALRAGKSDAYSADAVVADYVAATTDDGKAYEIVRDPENPAGFNPVYSGIGVLKSNTQLVDAMQKTLQALIDDGSYQKVLERNHMEAYSVKTAEVNQGGKTQ</sequence>
<dbReference type="CDD" id="cd01004">
    <property type="entry name" value="PBP2_MidA_like"/>
    <property type="match status" value="1"/>
</dbReference>
<evidence type="ECO:0000259" key="2">
    <source>
        <dbReference type="SMART" id="SM00062"/>
    </source>
</evidence>
<evidence type="ECO:0000313" key="3">
    <source>
        <dbReference type="EMBL" id="GAA1797782.1"/>
    </source>
</evidence>
<dbReference type="RefSeq" id="WP_344033270.1">
    <property type="nucleotide sequence ID" value="NZ_BAAAOB010000004.1"/>
</dbReference>
<dbReference type="InterPro" id="IPR001638">
    <property type="entry name" value="Solute-binding_3/MltF_N"/>
</dbReference>
<reference evidence="4" key="1">
    <citation type="journal article" date="2019" name="Int. J. Syst. Evol. Microbiol.">
        <title>The Global Catalogue of Microorganisms (GCM) 10K type strain sequencing project: providing services to taxonomists for standard genome sequencing and annotation.</title>
        <authorList>
            <consortium name="The Broad Institute Genomics Platform"/>
            <consortium name="The Broad Institute Genome Sequencing Center for Infectious Disease"/>
            <person name="Wu L."/>
            <person name="Ma J."/>
        </authorList>
    </citation>
    <scope>NUCLEOTIDE SEQUENCE [LARGE SCALE GENOMIC DNA]</scope>
    <source>
        <strain evidence="4">JCM 14736</strain>
    </source>
</reference>
<dbReference type="Gene3D" id="3.40.190.10">
    <property type="entry name" value="Periplasmic binding protein-like II"/>
    <property type="match status" value="2"/>
</dbReference>